<dbReference type="FunFam" id="3.30.565.10:FF:000006">
    <property type="entry name" value="Sensor histidine kinase WalK"/>
    <property type="match status" value="1"/>
</dbReference>
<dbReference type="CDD" id="cd00130">
    <property type="entry name" value="PAS"/>
    <property type="match status" value="3"/>
</dbReference>
<dbReference type="InterPro" id="IPR036097">
    <property type="entry name" value="HisK_dim/P_sf"/>
</dbReference>
<evidence type="ECO:0000259" key="7">
    <source>
        <dbReference type="PROSITE" id="PS50109"/>
    </source>
</evidence>
<dbReference type="GO" id="GO:0000155">
    <property type="term" value="F:phosphorelay sensor kinase activity"/>
    <property type="evidence" value="ECO:0007669"/>
    <property type="project" value="InterPro"/>
</dbReference>
<dbReference type="InterPro" id="IPR003594">
    <property type="entry name" value="HATPase_dom"/>
</dbReference>
<dbReference type="SUPFAM" id="SSF55785">
    <property type="entry name" value="PYP-like sensor domain (PAS domain)"/>
    <property type="match status" value="4"/>
</dbReference>
<feature type="domain" description="PAS" evidence="8">
    <location>
        <begin position="95"/>
        <end position="170"/>
    </location>
</feature>
<feature type="domain" description="PAC" evidence="9">
    <location>
        <begin position="171"/>
        <end position="225"/>
    </location>
</feature>
<dbReference type="InterPro" id="IPR000014">
    <property type="entry name" value="PAS"/>
</dbReference>
<dbReference type="InterPro" id="IPR005467">
    <property type="entry name" value="His_kinase_dom"/>
</dbReference>
<evidence type="ECO:0000256" key="2">
    <source>
        <dbReference type="ARBA" id="ARBA00012438"/>
    </source>
</evidence>
<evidence type="ECO:0000256" key="1">
    <source>
        <dbReference type="ARBA" id="ARBA00000085"/>
    </source>
</evidence>
<dbReference type="Pfam" id="PF02518">
    <property type="entry name" value="HATPase_c"/>
    <property type="match status" value="1"/>
</dbReference>
<dbReference type="InterPro" id="IPR001610">
    <property type="entry name" value="PAC"/>
</dbReference>
<protein>
    <recommendedName>
        <fullName evidence="2">histidine kinase</fullName>
        <ecNumber evidence="2">2.7.13.3</ecNumber>
    </recommendedName>
</protein>
<evidence type="ECO:0000256" key="4">
    <source>
        <dbReference type="ARBA" id="ARBA00022679"/>
    </source>
</evidence>
<dbReference type="Gene3D" id="3.30.450.20">
    <property type="entry name" value="PAS domain"/>
    <property type="match status" value="4"/>
</dbReference>
<proteinExistence type="predicted"/>
<feature type="domain" description="PAC" evidence="9">
    <location>
        <begin position="559"/>
        <end position="611"/>
    </location>
</feature>
<reference evidence="10" key="1">
    <citation type="submission" date="2017-08" db="EMBL/GenBank/DDBJ databases">
        <authorList>
            <person name="Imhoff J.F."/>
            <person name="Rahn T."/>
            <person name="Kuenzel S."/>
            <person name="Neulinger S.C."/>
        </authorList>
    </citation>
    <scope>NUCLEOTIDE SEQUENCE</scope>
    <source>
        <strain evidence="10">DSM 9154</strain>
    </source>
</reference>
<dbReference type="InterPro" id="IPR003661">
    <property type="entry name" value="HisK_dim/P_dom"/>
</dbReference>
<dbReference type="PANTHER" id="PTHR43047:SF72">
    <property type="entry name" value="OSMOSENSING HISTIDINE PROTEIN KINASE SLN1"/>
    <property type="match status" value="1"/>
</dbReference>
<dbReference type="Gene3D" id="3.30.565.10">
    <property type="entry name" value="Histidine kinase-like ATPase, C-terminal domain"/>
    <property type="match status" value="1"/>
</dbReference>
<name>A0A934QF54_9PROT</name>
<evidence type="ECO:0000259" key="8">
    <source>
        <dbReference type="PROSITE" id="PS50112"/>
    </source>
</evidence>
<evidence type="ECO:0000313" key="10">
    <source>
        <dbReference type="EMBL" id="MBK1695824.1"/>
    </source>
</evidence>
<evidence type="ECO:0000256" key="3">
    <source>
        <dbReference type="ARBA" id="ARBA00022553"/>
    </source>
</evidence>
<reference evidence="10" key="2">
    <citation type="journal article" date="2020" name="Microorganisms">
        <title>Osmotic Adaptation and Compatible Solute Biosynthesis of Phototrophic Bacteria as Revealed from Genome Analyses.</title>
        <authorList>
            <person name="Imhoff J.F."/>
            <person name="Rahn T."/>
            <person name="Kunzel S."/>
            <person name="Keller A."/>
            <person name="Neulinger S.C."/>
        </authorList>
    </citation>
    <scope>NUCLEOTIDE SEQUENCE</scope>
    <source>
        <strain evidence="10">DSM 9154</strain>
    </source>
</reference>
<dbReference type="PROSITE" id="PS50109">
    <property type="entry name" value="HIS_KIN"/>
    <property type="match status" value="1"/>
</dbReference>
<keyword evidence="6" id="KW-1133">Transmembrane helix</keyword>
<dbReference type="Pfam" id="PF00512">
    <property type="entry name" value="HisKA"/>
    <property type="match status" value="1"/>
</dbReference>
<feature type="domain" description="Histidine kinase" evidence="7">
    <location>
        <begin position="629"/>
        <end position="849"/>
    </location>
</feature>
<dbReference type="InterPro" id="IPR036890">
    <property type="entry name" value="HATPase_C_sf"/>
</dbReference>
<dbReference type="Pfam" id="PF08448">
    <property type="entry name" value="PAS_4"/>
    <property type="match status" value="1"/>
</dbReference>
<organism evidence="10 11">
    <name type="scientific">Rhodovibrio salinarum</name>
    <dbReference type="NCBI Taxonomy" id="1087"/>
    <lineage>
        <taxon>Bacteria</taxon>
        <taxon>Pseudomonadati</taxon>
        <taxon>Pseudomonadota</taxon>
        <taxon>Alphaproteobacteria</taxon>
        <taxon>Rhodospirillales</taxon>
        <taxon>Rhodovibrionaceae</taxon>
        <taxon>Rhodovibrio</taxon>
    </lineage>
</organism>
<gene>
    <name evidence="10" type="ORF">CKO21_01010</name>
</gene>
<dbReference type="InterPro" id="IPR013767">
    <property type="entry name" value="PAS_fold"/>
</dbReference>
<keyword evidence="6" id="KW-0812">Transmembrane</keyword>
<feature type="domain" description="PAC" evidence="9">
    <location>
        <begin position="429"/>
        <end position="483"/>
    </location>
</feature>
<accession>A0A934QF54</accession>
<evidence type="ECO:0000256" key="5">
    <source>
        <dbReference type="ARBA" id="ARBA00022777"/>
    </source>
</evidence>
<dbReference type="InterPro" id="IPR035965">
    <property type="entry name" value="PAS-like_dom_sf"/>
</dbReference>
<dbReference type="Pfam" id="PF08447">
    <property type="entry name" value="PAS_3"/>
    <property type="match status" value="1"/>
</dbReference>
<sequence>MSGRHSDILQSLMRFREKHRLLVDLFLYTALFVVLLVKLIAIDAFDLMHEFTRTHEHWELDEIILALWCLAVTACAFLVQRWRFDRREKRALEARHHDLERAVESAPYAVMMTDTALEQPGPRILYVNRAFEEMTGWSRTEILGRTPRVLQGPKTDRRVLATLAANLRAGRTWHGEAVNYRRDGRPFNMAWSVSAVRASSGETLRYMAIQRDVTEQRKTQAARDHLSALVDRLMEAASEGILVADKDGQIVHFGAGAEKIFGWSSSEIVGQSASVLIPERRRSIYPDAASMFEQNVTQSGVRGRADNFIGLRRDGQEFPASATISHLLCEENQGYAVILRDLTQQRLAERALRESERRFRALFDRAYQSIFLLDIQGRVRELNATAQAALGLSSVAQGGMPFWDLSWWVHPDDAKSRLQDAVGRAAGGETVRVVMATSSPEGTERMLDLSLKPVRGDDDGVTMLVAEGRDVTELLQHQAELERSAARMRNAQRIGRMNSWFYDPVEDVYYVDGSENTLFDFSIYGDRIDGPEARSWTAPEDRERVEAAFWNSLATGSVYDVEHRVCLPGGTSAVVHVRAEAIRKSDGTVEGLVGVAQDITEQHKTQQELIDARNAAEAASEAKSRFLATMGHELRTPLNAINGFAQLMSSEIFGPIGNEKYTEYARHIHESGEHLLEVINSILDVSRLERGTLALVEETFAIAPVIESAVALLQPAAAAREVRLDVHVANTSMLRADKRLIKQVILNLVNNAVKFSYPGGRISIDGAVRDDGGYLIAVTDHGVGIPQEAMDNVMLPFVQADDALHRRHEGIGLGLYLVKAFLDLHGGQVHLESVPDQGTRVTVVLPAWRVRTIRMAETVESEYIT</sequence>
<dbReference type="EMBL" id="NRRE01000007">
    <property type="protein sequence ID" value="MBK1695824.1"/>
    <property type="molecule type" value="Genomic_DNA"/>
</dbReference>
<dbReference type="SUPFAM" id="SSF55874">
    <property type="entry name" value="ATPase domain of HSP90 chaperone/DNA topoisomerase II/histidine kinase"/>
    <property type="match status" value="1"/>
</dbReference>
<dbReference type="InterPro" id="IPR000700">
    <property type="entry name" value="PAS-assoc_C"/>
</dbReference>
<dbReference type="SMART" id="SM00091">
    <property type="entry name" value="PAS"/>
    <property type="match status" value="3"/>
</dbReference>
<dbReference type="SUPFAM" id="SSF47384">
    <property type="entry name" value="Homodimeric domain of signal transducing histidine kinase"/>
    <property type="match status" value="1"/>
</dbReference>
<dbReference type="GO" id="GO:0009927">
    <property type="term" value="F:histidine phosphotransfer kinase activity"/>
    <property type="evidence" value="ECO:0007669"/>
    <property type="project" value="TreeGrafter"/>
</dbReference>
<dbReference type="Proteomes" id="UP000778970">
    <property type="component" value="Unassembled WGS sequence"/>
</dbReference>
<dbReference type="PANTHER" id="PTHR43047">
    <property type="entry name" value="TWO-COMPONENT HISTIDINE PROTEIN KINASE"/>
    <property type="match status" value="1"/>
</dbReference>
<dbReference type="SMART" id="SM00387">
    <property type="entry name" value="HATPase_c"/>
    <property type="match status" value="1"/>
</dbReference>
<dbReference type="GO" id="GO:0006355">
    <property type="term" value="P:regulation of DNA-templated transcription"/>
    <property type="evidence" value="ECO:0007669"/>
    <property type="project" value="InterPro"/>
</dbReference>
<comment type="caution">
    <text evidence="10">The sequence shown here is derived from an EMBL/GenBank/DDBJ whole genome shotgun (WGS) entry which is preliminary data.</text>
</comment>
<dbReference type="PROSITE" id="PS50113">
    <property type="entry name" value="PAC"/>
    <property type="match status" value="3"/>
</dbReference>
<dbReference type="Pfam" id="PF00989">
    <property type="entry name" value="PAS"/>
    <property type="match status" value="1"/>
</dbReference>
<evidence type="ECO:0000313" key="11">
    <source>
        <dbReference type="Proteomes" id="UP000778970"/>
    </source>
</evidence>
<keyword evidence="6" id="KW-0472">Membrane</keyword>
<comment type="catalytic activity">
    <reaction evidence="1">
        <text>ATP + protein L-histidine = ADP + protein N-phospho-L-histidine.</text>
        <dbReference type="EC" id="2.7.13.3"/>
    </reaction>
</comment>
<dbReference type="PRINTS" id="PR00344">
    <property type="entry name" value="BCTRLSENSOR"/>
</dbReference>
<dbReference type="GO" id="GO:0005886">
    <property type="term" value="C:plasma membrane"/>
    <property type="evidence" value="ECO:0007669"/>
    <property type="project" value="TreeGrafter"/>
</dbReference>
<feature type="transmembrane region" description="Helical" evidence="6">
    <location>
        <begin position="21"/>
        <end position="42"/>
    </location>
</feature>
<dbReference type="RefSeq" id="WP_051431916.1">
    <property type="nucleotide sequence ID" value="NZ_NRRE01000007.1"/>
</dbReference>
<keyword evidence="4" id="KW-0808">Transferase</keyword>
<dbReference type="InterPro" id="IPR004358">
    <property type="entry name" value="Sig_transdc_His_kin-like_C"/>
</dbReference>
<dbReference type="InterPro" id="IPR013655">
    <property type="entry name" value="PAS_fold_3"/>
</dbReference>
<evidence type="ECO:0000259" key="9">
    <source>
        <dbReference type="PROSITE" id="PS50113"/>
    </source>
</evidence>
<keyword evidence="5 10" id="KW-0418">Kinase</keyword>
<dbReference type="CDD" id="cd00082">
    <property type="entry name" value="HisKA"/>
    <property type="match status" value="1"/>
</dbReference>
<dbReference type="NCBIfam" id="TIGR00229">
    <property type="entry name" value="sensory_box"/>
    <property type="match status" value="4"/>
</dbReference>
<dbReference type="SMART" id="SM00388">
    <property type="entry name" value="HisKA"/>
    <property type="match status" value="1"/>
</dbReference>
<evidence type="ECO:0000256" key="6">
    <source>
        <dbReference type="SAM" id="Phobius"/>
    </source>
</evidence>
<keyword evidence="11" id="KW-1185">Reference proteome</keyword>
<feature type="domain" description="PAS" evidence="8">
    <location>
        <begin position="355"/>
        <end position="413"/>
    </location>
</feature>
<dbReference type="PROSITE" id="PS50112">
    <property type="entry name" value="PAS"/>
    <property type="match status" value="3"/>
</dbReference>
<feature type="transmembrane region" description="Helical" evidence="6">
    <location>
        <begin position="62"/>
        <end position="79"/>
    </location>
</feature>
<dbReference type="EC" id="2.7.13.3" evidence="2"/>
<keyword evidence="3" id="KW-0597">Phosphoprotein</keyword>
<feature type="domain" description="PAS" evidence="8">
    <location>
        <begin position="226"/>
        <end position="295"/>
    </location>
</feature>
<dbReference type="Pfam" id="PF13426">
    <property type="entry name" value="PAS_9"/>
    <property type="match status" value="1"/>
</dbReference>
<dbReference type="InterPro" id="IPR013656">
    <property type="entry name" value="PAS_4"/>
</dbReference>
<dbReference type="SMART" id="SM00086">
    <property type="entry name" value="PAC"/>
    <property type="match status" value="4"/>
</dbReference>
<dbReference type="AlphaFoldDB" id="A0A934QF54"/>
<dbReference type="Gene3D" id="1.10.287.130">
    <property type="match status" value="1"/>
</dbReference>